<keyword evidence="1" id="KW-0175">Coiled coil</keyword>
<feature type="compositionally biased region" description="Basic and acidic residues" evidence="2">
    <location>
        <begin position="304"/>
        <end position="324"/>
    </location>
</feature>
<accession>A0AA88YC79</accession>
<dbReference type="Proteomes" id="UP001186944">
    <property type="component" value="Unassembled WGS sequence"/>
</dbReference>
<comment type="caution">
    <text evidence="3">The sequence shown here is derived from an EMBL/GenBank/DDBJ whole genome shotgun (WGS) entry which is preliminary data.</text>
</comment>
<proteinExistence type="predicted"/>
<protein>
    <submittedName>
        <fullName evidence="3">Uncharacterized protein</fullName>
    </submittedName>
</protein>
<evidence type="ECO:0000313" key="4">
    <source>
        <dbReference type="Proteomes" id="UP001186944"/>
    </source>
</evidence>
<name>A0AA88YC79_PINIB</name>
<sequence>MSEEEKKRQQRLAKERISAARRRRAEGKEDVSEKINMDVTEVEDPVELREALGSAIDRRHRNERELMMKILDESTDIRESTKTMSKEDRDNKLEELSELRRLWRQSDSKDPIHHSNILKEAAAHVIETVLIQQQEGGESTSDEEVKVNLLSDLQILQDNETRLLLENLDSKDIPTLQSLVKHQIMKDEEESCENVAHVIFDKVGKGDKTGAEEGENSQLIDALEQKYETLKDKLLEAVLKEEMGEAEWDKLSDKEKQEKLVELKMKEKKLRQEGKDDEAAALFEKLLENDQVIGQILGDEGKDEEQSAEERERRKEKLREEREAQGLPVDEETLDSLVDQEEKEKKQKRRRNVLENLDMMLEDEKAALLRMLKNQHSHIEQEKQRQLAIAKLRHDQRRMKREEKLDSAALIITLGKEAQEFHKQK</sequence>
<feature type="compositionally biased region" description="Basic and acidic residues" evidence="2">
    <location>
        <begin position="1"/>
        <end position="18"/>
    </location>
</feature>
<organism evidence="3 4">
    <name type="scientific">Pinctada imbricata</name>
    <name type="common">Atlantic pearl-oyster</name>
    <name type="synonym">Pinctada martensii</name>
    <dbReference type="NCBI Taxonomy" id="66713"/>
    <lineage>
        <taxon>Eukaryota</taxon>
        <taxon>Metazoa</taxon>
        <taxon>Spiralia</taxon>
        <taxon>Lophotrochozoa</taxon>
        <taxon>Mollusca</taxon>
        <taxon>Bivalvia</taxon>
        <taxon>Autobranchia</taxon>
        <taxon>Pteriomorphia</taxon>
        <taxon>Pterioida</taxon>
        <taxon>Pterioidea</taxon>
        <taxon>Pteriidae</taxon>
        <taxon>Pinctada</taxon>
    </lineage>
</organism>
<dbReference type="AlphaFoldDB" id="A0AA88YC79"/>
<dbReference type="EMBL" id="VSWD01000005">
    <property type="protein sequence ID" value="KAK3102592.1"/>
    <property type="molecule type" value="Genomic_DNA"/>
</dbReference>
<feature type="compositionally biased region" description="Acidic residues" evidence="2">
    <location>
        <begin position="329"/>
        <end position="339"/>
    </location>
</feature>
<keyword evidence="4" id="KW-1185">Reference proteome</keyword>
<gene>
    <name evidence="3" type="ORF">FSP39_012464</name>
</gene>
<evidence type="ECO:0000256" key="1">
    <source>
        <dbReference type="SAM" id="Coils"/>
    </source>
</evidence>
<evidence type="ECO:0000313" key="3">
    <source>
        <dbReference type="EMBL" id="KAK3102592.1"/>
    </source>
</evidence>
<evidence type="ECO:0000256" key="2">
    <source>
        <dbReference type="SAM" id="MobiDB-lite"/>
    </source>
</evidence>
<reference evidence="3" key="1">
    <citation type="submission" date="2019-08" db="EMBL/GenBank/DDBJ databases">
        <title>The improved chromosome-level genome for the pearl oyster Pinctada fucata martensii using PacBio sequencing and Hi-C.</title>
        <authorList>
            <person name="Zheng Z."/>
        </authorList>
    </citation>
    <scope>NUCLEOTIDE SEQUENCE</scope>
    <source>
        <strain evidence="3">ZZ-2019</strain>
        <tissue evidence="3">Adductor muscle</tissue>
    </source>
</reference>
<feature type="region of interest" description="Disordered" evidence="2">
    <location>
        <begin position="1"/>
        <end position="32"/>
    </location>
</feature>
<feature type="coiled-coil region" evidence="1">
    <location>
        <begin position="220"/>
        <end position="273"/>
    </location>
</feature>
<feature type="region of interest" description="Disordered" evidence="2">
    <location>
        <begin position="298"/>
        <end position="350"/>
    </location>
</feature>